<proteinExistence type="predicted"/>
<dbReference type="Pfam" id="PF07690">
    <property type="entry name" value="MFS_1"/>
    <property type="match status" value="1"/>
</dbReference>
<evidence type="ECO:0000256" key="1">
    <source>
        <dbReference type="SAM" id="Phobius"/>
    </source>
</evidence>
<feature type="transmembrane region" description="Helical" evidence="1">
    <location>
        <begin position="245"/>
        <end position="264"/>
    </location>
</feature>
<dbReference type="EMBL" id="JADBEF010000001">
    <property type="protein sequence ID" value="MBE1558817.1"/>
    <property type="molecule type" value="Genomic_DNA"/>
</dbReference>
<keyword evidence="1" id="KW-0812">Transmembrane</keyword>
<keyword evidence="1" id="KW-1133">Transmembrane helix</keyword>
<feature type="transmembrane region" description="Helical" evidence="1">
    <location>
        <begin position="295"/>
        <end position="314"/>
    </location>
</feature>
<dbReference type="InterPro" id="IPR011701">
    <property type="entry name" value="MFS"/>
</dbReference>
<sequence length="396" mass="40809">MPLKLYAYAFLGDFILLYPVYTLLFSDSGLTVPEITSLLVIWAVTGLLLEVPSGALADALSRKALLVAAPLLGAAGFALWTAVPAYWAFAAGFVLWGAREALESGALEALVYDHLDHDGAAEEYAKVMGRARAIGLVAVALSMAVASPVFAWGGYAVAGVASVLACLACAAVALTFTERRAAAPDDDSAGYLDTLRAGLAEARTSPKVRHALLLVPAVTAIWGELEEYVPLLAREGGATTQAVPLLVLLVWVGATSGGLLAKYGGRLRARGFAAILAVGGLALGLGAITGHPAGFAGIALAFAMFQLGGVLADARLQERITGPSRATVTSLAGLATDVCTIVALVMYGAASLVLPHSVLFALFSVPYLVIALVMSKSARPLRPRGGSTPDHEGLIT</sequence>
<evidence type="ECO:0000313" key="3">
    <source>
        <dbReference type="Proteomes" id="UP000661607"/>
    </source>
</evidence>
<feature type="transmembrane region" description="Helical" evidence="1">
    <location>
        <begin position="38"/>
        <end position="57"/>
    </location>
</feature>
<feature type="transmembrane region" description="Helical" evidence="1">
    <location>
        <begin position="6"/>
        <end position="26"/>
    </location>
</feature>
<dbReference type="Gene3D" id="1.20.1250.20">
    <property type="entry name" value="MFS general substrate transporter like domains"/>
    <property type="match status" value="1"/>
</dbReference>
<gene>
    <name evidence="2" type="ORF">H4W81_001596</name>
</gene>
<reference evidence="2 3" key="1">
    <citation type="submission" date="2020-10" db="EMBL/GenBank/DDBJ databases">
        <title>Sequencing the genomes of 1000 actinobacteria strains.</title>
        <authorList>
            <person name="Klenk H.-P."/>
        </authorList>
    </citation>
    <scope>NUCLEOTIDE SEQUENCE [LARGE SCALE GENOMIC DNA]</scope>
    <source>
        <strain evidence="2 3">DSM 43748</strain>
    </source>
</reference>
<feature type="transmembrane region" description="Helical" evidence="1">
    <location>
        <begin position="133"/>
        <end position="151"/>
    </location>
</feature>
<dbReference type="RefSeq" id="WP_192774185.1">
    <property type="nucleotide sequence ID" value="NZ_BAAASY010000037.1"/>
</dbReference>
<keyword evidence="1" id="KW-0472">Membrane</keyword>
<feature type="transmembrane region" description="Helical" evidence="1">
    <location>
        <begin position="157"/>
        <end position="176"/>
    </location>
</feature>
<protein>
    <submittedName>
        <fullName evidence="2">MFS family permease</fullName>
    </submittedName>
</protein>
<comment type="caution">
    <text evidence="2">The sequence shown here is derived from an EMBL/GenBank/DDBJ whole genome shotgun (WGS) entry which is preliminary data.</text>
</comment>
<organism evidence="2 3">
    <name type="scientific">Nonomuraea africana</name>
    <dbReference type="NCBI Taxonomy" id="46171"/>
    <lineage>
        <taxon>Bacteria</taxon>
        <taxon>Bacillati</taxon>
        <taxon>Actinomycetota</taxon>
        <taxon>Actinomycetes</taxon>
        <taxon>Streptosporangiales</taxon>
        <taxon>Streptosporangiaceae</taxon>
        <taxon>Nonomuraea</taxon>
    </lineage>
</organism>
<feature type="transmembrane region" description="Helical" evidence="1">
    <location>
        <begin position="326"/>
        <end position="347"/>
    </location>
</feature>
<dbReference type="InterPro" id="IPR053160">
    <property type="entry name" value="MFS_DHA3_Transporter"/>
</dbReference>
<keyword evidence="3" id="KW-1185">Reference proteome</keyword>
<dbReference type="Proteomes" id="UP000661607">
    <property type="component" value="Unassembled WGS sequence"/>
</dbReference>
<dbReference type="PANTHER" id="PTHR23530">
    <property type="entry name" value="TRANSPORT PROTEIN-RELATED"/>
    <property type="match status" value="1"/>
</dbReference>
<dbReference type="SUPFAM" id="SSF103473">
    <property type="entry name" value="MFS general substrate transporter"/>
    <property type="match status" value="1"/>
</dbReference>
<dbReference type="InterPro" id="IPR036259">
    <property type="entry name" value="MFS_trans_sf"/>
</dbReference>
<name>A0ABR9K9X7_9ACTN</name>
<feature type="transmembrane region" description="Helical" evidence="1">
    <location>
        <begin position="353"/>
        <end position="374"/>
    </location>
</feature>
<dbReference type="PANTHER" id="PTHR23530:SF1">
    <property type="entry name" value="PERMEASE, MAJOR FACILITATOR SUPERFAMILY-RELATED"/>
    <property type="match status" value="1"/>
</dbReference>
<feature type="transmembrane region" description="Helical" evidence="1">
    <location>
        <begin position="271"/>
        <end position="289"/>
    </location>
</feature>
<evidence type="ECO:0000313" key="2">
    <source>
        <dbReference type="EMBL" id="MBE1558817.1"/>
    </source>
</evidence>
<accession>A0ABR9K9X7</accession>